<feature type="coiled-coil region" evidence="11">
    <location>
        <begin position="890"/>
        <end position="917"/>
    </location>
</feature>
<comment type="catalytic activity">
    <reaction evidence="8">
        <text>L-threonyl-[protein] + ATP = O-phospho-L-threonyl-[protein] + ADP + H(+)</text>
        <dbReference type="Rhea" id="RHEA:46608"/>
        <dbReference type="Rhea" id="RHEA-COMP:11060"/>
        <dbReference type="Rhea" id="RHEA-COMP:11605"/>
        <dbReference type="ChEBI" id="CHEBI:15378"/>
        <dbReference type="ChEBI" id="CHEBI:30013"/>
        <dbReference type="ChEBI" id="CHEBI:30616"/>
        <dbReference type="ChEBI" id="CHEBI:61977"/>
        <dbReference type="ChEBI" id="CHEBI:456216"/>
        <dbReference type="EC" id="2.7.11.22"/>
    </reaction>
</comment>
<keyword evidence="15" id="KW-1185">Reference proteome</keyword>
<dbReference type="GO" id="GO:0008024">
    <property type="term" value="C:cyclin/CDK positive transcription elongation factor complex"/>
    <property type="evidence" value="ECO:0007669"/>
    <property type="project" value="TreeGrafter"/>
</dbReference>
<feature type="region of interest" description="Disordered" evidence="12">
    <location>
        <begin position="25"/>
        <end position="116"/>
    </location>
</feature>
<evidence type="ECO:0000256" key="3">
    <source>
        <dbReference type="ARBA" id="ARBA00022527"/>
    </source>
</evidence>
<evidence type="ECO:0000256" key="9">
    <source>
        <dbReference type="ARBA" id="ARBA00048367"/>
    </source>
</evidence>
<evidence type="ECO:0000256" key="10">
    <source>
        <dbReference type="PROSITE-ProRule" id="PRU10141"/>
    </source>
</evidence>
<dbReference type="Proteomes" id="UP001214415">
    <property type="component" value="Chromosome 8"/>
</dbReference>
<dbReference type="InterPro" id="IPR050108">
    <property type="entry name" value="CDK"/>
</dbReference>
<dbReference type="EMBL" id="CP119907">
    <property type="protein sequence ID" value="WFD24907.1"/>
    <property type="molecule type" value="Genomic_DNA"/>
</dbReference>
<dbReference type="AlphaFoldDB" id="A0AAF0J0M6"/>
<evidence type="ECO:0000313" key="15">
    <source>
        <dbReference type="Proteomes" id="UP001214415"/>
    </source>
</evidence>
<proteinExistence type="inferred from homology"/>
<keyword evidence="6 14" id="KW-0418">Kinase</keyword>
<evidence type="ECO:0000256" key="5">
    <source>
        <dbReference type="ARBA" id="ARBA00022741"/>
    </source>
</evidence>
<dbReference type="SUPFAM" id="SSF56112">
    <property type="entry name" value="Protein kinase-like (PK-like)"/>
    <property type="match status" value="1"/>
</dbReference>
<accession>A0AAF0J0M6</accession>
<feature type="compositionally biased region" description="Pro residues" evidence="12">
    <location>
        <begin position="85"/>
        <end position="96"/>
    </location>
</feature>
<feature type="compositionally biased region" description="Basic and acidic residues" evidence="12">
    <location>
        <begin position="734"/>
        <end position="751"/>
    </location>
</feature>
<feature type="binding site" evidence="10">
    <location>
        <position position="158"/>
    </location>
    <ligand>
        <name>ATP</name>
        <dbReference type="ChEBI" id="CHEBI:30616"/>
    </ligand>
</feature>
<feature type="compositionally biased region" description="Basic and acidic residues" evidence="12">
    <location>
        <begin position="26"/>
        <end position="39"/>
    </location>
</feature>
<dbReference type="PANTHER" id="PTHR24056">
    <property type="entry name" value="CELL DIVISION PROTEIN KINASE"/>
    <property type="match status" value="1"/>
</dbReference>
<protein>
    <recommendedName>
        <fullName evidence="2">cyclin-dependent kinase</fullName>
        <ecNumber evidence="2">2.7.11.22</ecNumber>
    </recommendedName>
</protein>
<dbReference type="Gene3D" id="3.30.200.20">
    <property type="entry name" value="Phosphorylase Kinase, domain 1"/>
    <property type="match status" value="1"/>
</dbReference>
<evidence type="ECO:0000256" key="8">
    <source>
        <dbReference type="ARBA" id="ARBA00047811"/>
    </source>
</evidence>
<evidence type="ECO:0000256" key="12">
    <source>
        <dbReference type="SAM" id="MobiDB-lite"/>
    </source>
</evidence>
<reference evidence="14" key="1">
    <citation type="submission" date="2023-03" db="EMBL/GenBank/DDBJ databases">
        <title>Mating type loci evolution in Malassezia.</title>
        <authorList>
            <person name="Coelho M.A."/>
        </authorList>
    </citation>
    <scope>NUCLEOTIDE SEQUENCE</scope>
    <source>
        <strain evidence="14">CBS 12830</strain>
    </source>
</reference>
<feature type="region of interest" description="Disordered" evidence="12">
    <location>
        <begin position="734"/>
        <end position="756"/>
    </location>
</feature>
<keyword evidence="3" id="KW-0723">Serine/threonine-protein kinase</keyword>
<sequence>MTVEVAIDLREGAMIMTANAGPVLPRADRDRREEVEPRILPRKQQGLSVRGAADRLRQEDRGWRPVDDARATPEHERAAARSSMPPGPPPPRPPPRVRATPEARPATERVQPSAQAHDVAPRVLMDEAYEIVAQVGEGTYGQVYKASAERSGALVALKKIRMESAREGFPVTSMREMKLLQSLRHENVIRLHETMTSRTGSVYMVFEYMEHDLNGILVHPEVQFTDAHRKSLVAQLLRGLAYLHARSVLHRDLKGSNLLLNNEGVLKLADFGLARTYAKRQVGDYTNRVVTLWYRPPELLLGATQYGPEVDVWGAGCLFVELFTRQALFPGRDEIHQLHQITRVLGPLTPHVWPDVMALPWYDLMRLEKEQSETPCLHKDGAPDTPDVFAAQLPPSAVALAHGLLTYDPQQRWSATQALSNSYFTEAPAEERPARILAKLGGEWHEMQSKRALRRARAGATSTAPLIRCMTEQERKEAPTVEIVKQSGGRPDPKHHNAEMDRLKSEIDQAHAKMAQVRTALSGEATANTPAGQRRAALRAELDSLRSEQAGRKGTRGKVFDEMKQLQDTIATKVKALQADKAKAPFKSASEVDARVAQIEAQIETGSMKIVEERKALNEIHTLKRTRKTVEQFGAQQAEIDRLRSRVNELRGTLDDPEAAAAHRRYDEIKQELDALAKEQEKTMGSRPKLQAQRTALSKKLDELYQARRDRAAAYHAENDKYFARVQAERERRQEAQRKERLEAEHARQVQEEQELREEAALPAFAKEIEDCDALIRYFSGKNDEDKASTTASSGVPSDPRPTAEVPEGAIVVPKKGEEEDYFAGVTKKKSKGRKAKAPESDESGALHVPFGMLSALLSLSIPPPANHADLPRVVENIQLKREYFVSNQARQTAENIRQADEKIAAQKAKREAESETA</sequence>
<dbReference type="Pfam" id="PF00069">
    <property type="entry name" value="Pkinase"/>
    <property type="match status" value="1"/>
</dbReference>
<comment type="catalytic activity">
    <reaction evidence="9">
        <text>L-seryl-[protein] + ATP = O-phospho-L-seryl-[protein] + ADP + H(+)</text>
        <dbReference type="Rhea" id="RHEA:17989"/>
        <dbReference type="Rhea" id="RHEA-COMP:9863"/>
        <dbReference type="Rhea" id="RHEA-COMP:11604"/>
        <dbReference type="ChEBI" id="CHEBI:15378"/>
        <dbReference type="ChEBI" id="CHEBI:29999"/>
        <dbReference type="ChEBI" id="CHEBI:30616"/>
        <dbReference type="ChEBI" id="CHEBI:83421"/>
        <dbReference type="ChEBI" id="CHEBI:456216"/>
        <dbReference type="EC" id="2.7.11.22"/>
    </reaction>
</comment>
<dbReference type="EC" id="2.7.11.22" evidence="2"/>
<evidence type="ECO:0000256" key="2">
    <source>
        <dbReference type="ARBA" id="ARBA00012425"/>
    </source>
</evidence>
<feature type="compositionally biased region" description="Basic and acidic residues" evidence="12">
    <location>
        <begin position="52"/>
        <end position="79"/>
    </location>
</feature>
<dbReference type="InterPro" id="IPR017441">
    <property type="entry name" value="Protein_kinase_ATP_BS"/>
</dbReference>
<name>A0AAF0J0M6_9BASI</name>
<feature type="compositionally biased region" description="Basic residues" evidence="12">
    <location>
        <begin position="827"/>
        <end position="836"/>
    </location>
</feature>
<dbReference type="PANTHER" id="PTHR24056:SF546">
    <property type="entry name" value="CYCLIN-DEPENDENT KINASE 12"/>
    <property type="match status" value="1"/>
</dbReference>
<dbReference type="GO" id="GO:0008353">
    <property type="term" value="F:RNA polymerase II CTD heptapeptide repeat kinase activity"/>
    <property type="evidence" value="ECO:0007669"/>
    <property type="project" value="TreeGrafter"/>
</dbReference>
<organism evidence="14 15">
    <name type="scientific">Malassezia equina</name>
    <dbReference type="NCBI Taxonomy" id="1381935"/>
    <lineage>
        <taxon>Eukaryota</taxon>
        <taxon>Fungi</taxon>
        <taxon>Dikarya</taxon>
        <taxon>Basidiomycota</taxon>
        <taxon>Ustilaginomycotina</taxon>
        <taxon>Malasseziomycetes</taxon>
        <taxon>Malasseziales</taxon>
        <taxon>Malasseziaceae</taxon>
        <taxon>Malassezia</taxon>
    </lineage>
</organism>
<feature type="domain" description="Protein kinase" evidence="13">
    <location>
        <begin position="129"/>
        <end position="424"/>
    </location>
</feature>
<dbReference type="GO" id="GO:0005524">
    <property type="term" value="F:ATP binding"/>
    <property type="evidence" value="ECO:0007669"/>
    <property type="project" value="UniProtKB-UniRule"/>
</dbReference>
<dbReference type="CDD" id="cd07840">
    <property type="entry name" value="STKc_CDK9_like"/>
    <property type="match status" value="1"/>
</dbReference>
<evidence type="ECO:0000256" key="4">
    <source>
        <dbReference type="ARBA" id="ARBA00022679"/>
    </source>
</evidence>
<evidence type="ECO:0000256" key="6">
    <source>
        <dbReference type="ARBA" id="ARBA00022777"/>
    </source>
</evidence>
<dbReference type="FunFam" id="3.30.200.20:FF:000124">
    <property type="entry name" value="Cyclin-dependent kinase 4"/>
    <property type="match status" value="1"/>
</dbReference>
<evidence type="ECO:0000259" key="13">
    <source>
        <dbReference type="PROSITE" id="PS50011"/>
    </source>
</evidence>
<comment type="similarity">
    <text evidence="1">Belongs to the protein kinase superfamily. CMGC Ser/Thr protein kinase family. CDC2/CDKX subfamily.</text>
</comment>
<dbReference type="InterPro" id="IPR011009">
    <property type="entry name" value="Kinase-like_dom_sf"/>
</dbReference>
<evidence type="ECO:0000313" key="14">
    <source>
        <dbReference type="EMBL" id="WFD24907.1"/>
    </source>
</evidence>
<feature type="region of interest" description="Disordered" evidence="12">
    <location>
        <begin position="784"/>
        <end position="846"/>
    </location>
</feature>
<dbReference type="InterPro" id="IPR008271">
    <property type="entry name" value="Ser/Thr_kinase_AS"/>
</dbReference>
<dbReference type="GO" id="GO:0032968">
    <property type="term" value="P:positive regulation of transcription elongation by RNA polymerase II"/>
    <property type="evidence" value="ECO:0007669"/>
    <property type="project" value="TreeGrafter"/>
</dbReference>
<keyword evidence="7 10" id="KW-0067">ATP-binding</keyword>
<evidence type="ECO:0000256" key="11">
    <source>
        <dbReference type="SAM" id="Coils"/>
    </source>
</evidence>
<dbReference type="FunFam" id="1.10.510.10:FF:000624">
    <property type="entry name" value="Mitogen-activated protein kinase"/>
    <property type="match status" value="1"/>
</dbReference>
<dbReference type="PROSITE" id="PS00107">
    <property type="entry name" value="PROTEIN_KINASE_ATP"/>
    <property type="match status" value="1"/>
</dbReference>
<dbReference type="GO" id="GO:0030332">
    <property type="term" value="F:cyclin binding"/>
    <property type="evidence" value="ECO:0007669"/>
    <property type="project" value="TreeGrafter"/>
</dbReference>
<evidence type="ECO:0000256" key="7">
    <source>
        <dbReference type="ARBA" id="ARBA00022840"/>
    </source>
</evidence>
<dbReference type="GO" id="GO:0004693">
    <property type="term" value="F:cyclin-dependent protein serine/threonine kinase activity"/>
    <property type="evidence" value="ECO:0007669"/>
    <property type="project" value="UniProtKB-EC"/>
</dbReference>
<gene>
    <name evidence="14" type="primary">CTK1</name>
    <name evidence="14" type="ORF">MEQU1_003613</name>
</gene>
<dbReference type="SMART" id="SM00220">
    <property type="entry name" value="S_TKc"/>
    <property type="match status" value="1"/>
</dbReference>
<dbReference type="PROSITE" id="PS50011">
    <property type="entry name" value="PROTEIN_KINASE_DOM"/>
    <property type="match status" value="1"/>
</dbReference>
<keyword evidence="5 10" id="KW-0547">Nucleotide-binding</keyword>
<keyword evidence="11" id="KW-0175">Coiled coil</keyword>
<dbReference type="Gene3D" id="1.10.510.10">
    <property type="entry name" value="Transferase(Phosphotransferase) domain 1"/>
    <property type="match status" value="1"/>
</dbReference>
<dbReference type="PROSITE" id="PS00108">
    <property type="entry name" value="PROTEIN_KINASE_ST"/>
    <property type="match status" value="1"/>
</dbReference>
<keyword evidence="4 14" id="KW-0808">Transferase</keyword>
<evidence type="ECO:0000256" key="1">
    <source>
        <dbReference type="ARBA" id="ARBA00006485"/>
    </source>
</evidence>
<dbReference type="InterPro" id="IPR000719">
    <property type="entry name" value="Prot_kinase_dom"/>
</dbReference>